<dbReference type="AlphaFoldDB" id="A0ABC8RGN1"/>
<sequence>MQLVPPCVLLRIRIVLKGAKDKLAKAISTKAEAIQDFNMSKDFSNLTLEFFISGFEEYFKQASAKCPDLDFSKF</sequence>
<evidence type="ECO:0000313" key="2">
    <source>
        <dbReference type="Proteomes" id="UP001642360"/>
    </source>
</evidence>
<dbReference type="EMBL" id="CAUOFW020001352">
    <property type="protein sequence ID" value="CAK9143962.1"/>
    <property type="molecule type" value="Genomic_DNA"/>
</dbReference>
<keyword evidence="2" id="KW-1185">Reference proteome</keyword>
<reference evidence="1 2" key="1">
    <citation type="submission" date="2024-02" db="EMBL/GenBank/DDBJ databases">
        <authorList>
            <person name="Vignale AGUSTIN F."/>
            <person name="Sosa J E."/>
            <person name="Modenutti C."/>
        </authorList>
    </citation>
    <scope>NUCLEOTIDE SEQUENCE [LARGE SCALE GENOMIC DNA]</scope>
</reference>
<gene>
    <name evidence="1" type="ORF">ILEXP_LOCUS11701</name>
</gene>
<organism evidence="1 2">
    <name type="scientific">Ilex paraguariensis</name>
    <name type="common">yerba mate</name>
    <dbReference type="NCBI Taxonomy" id="185542"/>
    <lineage>
        <taxon>Eukaryota</taxon>
        <taxon>Viridiplantae</taxon>
        <taxon>Streptophyta</taxon>
        <taxon>Embryophyta</taxon>
        <taxon>Tracheophyta</taxon>
        <taxon>Spermatophyta</taxon>
        <taxon>Magnoliopsida</taxon>
        <taxon>eudicotyledons</taxon>
        <taxon>Gunneridae</taxon>
        <taxon>Pentapetalae</taxon>
        <taxon>asterids</taxon>
        <taxon>campanulids</taxon>
        <taxon>Aquifoliales</taxon>
        <taxon>Aquifoliaceae</taxon>
        <taxon>Ilex</taxon>
    </lineage>
</organism>
<dbReference type="Proteomes" id="UP001642360">
    <property type="component" value="Unassembled WGS sequence"/>
</dbReference>
<protein>
    <submittedName>
        <fullName evidence="1">Uncharacterized protein</fullName>
    </submittedName>
</protein>
<accession>A0ABC8RGN1</accession>
<comment type="caution">
    <text evidence="1">The sequence shown here is derived from an EMBL/GenBank/DDBJ whole genome shotgun (WGS) entry which is preliminary data.</text>
</comment>
<evidence type="ECO:0000313" key="1">
    <source>
        <dbReference type="EMBL" id="CAK9143962.1"/>
    </source>
</evidence>
<proteinExistence type="predicted"/>
<name>A0ABC8RGN1_9AQUA</name>